<reference evidence="1 3" key="1">
    <citation type="submission" date="2015-09" db="EMBL/GenBank/DDBJ databases">
        <authorList>
            <consortium name="Pathogen Informatics"/>
        </authorList>
    </citation>
    <scope>NUCLEOTIDE SEQUENCE [LARGE SCALE GENOMIC DNA]</scope>
    <source>
        <strain evidence="1 3">2789STDY5834959</strain>
    </source>
</reference>
<dbReference type="NCBIfam" id="TIGR00099">
    <property type="entry name" value="Cof-subfamily"/>
    <property type="match status" value="1"/>
</dbReference>
<reference evidence="2 4" key="2">
    <citation type="journal article" date="2020" name="Cell Host Microbe">
        <title>Functional and Genomic Variation between Human-Derived Isolates of Lachnospiraceae Reveals Inter- and Intra-Species Diversity.</title>
        <authorList>
            <person name="Sorbara M.T."/>
            <person name="Littmann E.R."/>
            <person name="Fontana E."/>
            <person name="Moody T.U."/>
            <person name="Kohout C.E."/>
            <person name="Gjonbalaj M."/>
            <person name="Eaton V."/>
            <person name="Seok R."/>
            <person name="Leiner I.M."/>
            <person name="Pamer E.G."/>
        </authorList>
    </citation>
    <scope>NUCLEOTIDE SEQUENCE [LARGE SCALE GENOMIC DNA]</scope>
    <source>
        <strain evidence="2 4">MSK.14.57</strain>
    </source>
</reference>
<protein>
    <submittedName>
        <fullName evidence="2">Cof-type HAD-IIB family hydrolase</fullName>
    </submittedName>
    <submittedName>
        <fullName evidence="1">Pyridoxal phosphate (PLP) phosphatase</fullName>
    </submittedName>
</protein>
<dbReference type="InterPro" id="IPR006379">
    <property type="entry name" value="HAD-SF_hydro_IIB"/>
</dbReference>
<organism evidence="1 3">
    <name type="scientific">Anaerostipes hadrus</name>
    <dbReference type="NCBI Taxonomy" id="649756"/>
    <lineage>
        <taxon>Bacteria</taxon>
        <taxon>Bacillati</taxon>
        <taxon>Bacillota</taxon>
        <taxon>Clostridia</taxon>
        <taxon>Lachnospirales</taxon>
        <taxon>Lachnospiraceae</taxon>
        <taxon>Anaerostipes</taxon>
    </lineage>
</organism>
<dbReference type="NCBIfam" id="TIGR01484">
    <property type="entry name" value="HAD-SF-IIB"/>
    <property type="match status" value="1"/>
</dbReference>
<dbReference type="InterPro" id="IPR000150">
    <property type="entry name" value="Cof"/>
</dbReference>
<dbReference type="GO" id="GO:0016791">
    <property type="term" value="F:phosphatase activity"/>
    <property type="evidence" value="ECO:0007669"/>
    <property type="project" value="UniProtKB-ARBA"/>
</dbReference>
<dbReference type="EMBL" id="JAAITB010000004">
    <property type="protein sequence ID" value="NSJ78576.1"/>
    <property type="molecule type" value="Genomic_DNA"/>
</dbReference>
<evidence type="ECO:0000313" key="2">
    <source>
        <dbReference type="EMBL" id="NSJ78576.1"/>
    </source>
</evidence>
<dbReference type="InterPro" id="IPR036412">
    <property type="entry name" value="HAD-like_sf"/>
</dbReference>
<dbReference type="EMBL" id="CYXY01000002">
    <property type="protein sequence ID" value="CUM73950.1"/>
    <property type="molecule type" value="Genomic_DNA"/>
</dbReference>
<evidence type="ECO:0000313" key="1">
    <source>
        <dbReference type="EMBL" id="CUM73950.1"/>
    </source>
</evidence>
<dbReference type="GO" id="GO:0005829">
    <property type="term" value="C:cytosol"/>
    <property type="evidence" value="ECO:0007669"/>
    <property type="project" value="TreeGrafter"/>
</dbReference>
<dbReference type="Pfam" id="PF08282">
    <property type="entry name" value="Hydrolase_3"/>
    <property type="match status" value="1"/>
</dbReference>
<dbReference type="AlphaFoldDB" id="A0A173R7P4"/>
<dbReference type="Gene3D" id="3.30.1240.10">
    <property type="match status" value="1"/>
</dbReference>
<dbReference type="Proteomes" id="UP000095553">
    <property type="component" value="Unassembled WGS sequence"/>
</dbReference>
<accession>A0A173R7P4</accession>
<dbReference type="PANTHER" id="PTHR10000">
    <property type="entry name" value="PHOSPHOSERINE PHOSPHATASE"/>
    <property type="match status" value="1"/>
</dbReference>
<gene>
    <name evidence="1" type="ORF">ERS852571_00283</name>
    <name evidence="2" type="ORF">G5A72_03000</name>
</gene>
<evidence type="ECO:0000313" key="3">
    <source>
        <dbReference type="Proteomes" id="UP000095553"/>
    </source>
</evidence>
<dbReference type="SUPFAM" id="SSF56784">
    <property type="entry name" value="HAD-like"/>
    <property type="match status" value="1"/>
</dbReference>
<dbReference type="InterPro" id="IPR023214">
    <property type="entry name" value="HAD_sf"/>
</dbReference>
<keyword evidence="4" id="KW-1185">Reference proteome</keyword>
<dbReference type="GO" id="GO:0000287">
    <property type="term" value="F:magnesium ion binding"/>
    <property type="evidence" value="ECO:0007669"/>
    <property type="project" value="TreeGrafter"/>
</dbReference>
<proteinExistence type="predicted"/>
<sequence>MNKMGESKIMKKYKGVVFFDYDGTTVDEVDEIKTATPTTVESLNKLKENGYLTMLCSGRTQRFLEMDIDKFMGAITCNGSHTEVEGEVIRDICIPDELVFQVVNEYFPRDTIIHFETRDISYYLHMDEEFFKNHCKLFNLPQRWYAPWKFRTKNTHISKLVMNYKDIQVKKDFEEEFKDVFTCAKHVRENFIDITLKGVTKGDAITELIEKLGIDKKDTYAFGDADNDVEMMQAVGTGIAMGRHSEKVGEVASMVTGTVKEEGITMALKKLGLI</sequence>
<dbReference type="Gene3D" id="3.40.50.1000">
    <property type="entry name" value="HAD superfamily/HAD-like"/>
    <property type="match status" value="1"/>
</dbReference>
<dbReference type="OrthoDB" id="9810101at2"/>
<reference evidence="2" key="3">
    <citation type="submission" date="2020-02" db="EMBL/GenBank/DDBJ databases">
        <authorList>
            <person name="Littmann E."/>
            <person name="Sorbara M."/>
        </authorList>
    </citation>
    <scope>NUCLEOTIDE SEQUENCE</scope>
    <source>
        <strain evidence="2">MSK.14.57</strain>
    </source>
</reference>
<dbReference type="Proteomes" id="UP001644750">
    <property type="component" value="Unassembled WGS sequence"/>
</dbReference>
<keyword evidence="2" id="KW-0378">Hydrolase</keyword>
<dbReference type="PANTHER" id="PTHR10000:SF25">
    <property type="entry name" value="PHOSPHATASE YKRA-RELATED"/>
    <property type="match status" value="1"/>
</dbReference>
<name>A0A173R7P4_ANAHA</name>
<evidence type="ECO:0000313" key="4">
    <source>
        <dbReference type="Proteomes" id="UP001644750"/>
    </source>
</evidence>